<dbReference type="AlphaFoldDB" id="A0A5P3VKD7"/>
<dbReference type="InterPro" id="IPR006016">
    <property type="entry name" value="UspA"/>
</dbReference>
<proteinExistence type="inferred from homology"/>
<evidence type="ECO:0000313" key="4">
    <source>
        <dbReference type="Proteomes" id="UP000325743"/>
    </source>
</evidence>
<protein>
    <submittedName>
        <fullName evidence="3">Universal stress protein</fullName>
    </submittedName>
</protein>
<dbReference type="EMBL" id="CP032519">
    <property type="protein sequence ID" value="QEZ46700.1"/>
    <property type="molecule type" value="Genomic_DNA"/>
</dbReference>
<sequence length="147" mass="14583">MTVVVLAMDGSPDSVAAARRLASRPLLAGSLSVHVAHVSPVLGSPGLSGAALDAENRSQADSAFAAAEAVLPGLPLVRHWLHGDPAAELVQLAETLDADAIVLGAKGRGAIVSALLGSVVSAVLAQATVPVIVVNPRAAQARAPAQA</sequence>
<evidence type="ECO:0000259" key="2">
    <source>
        <dbReference type="Pfam" id="PF00582"/>
    </source>
</evidence>
<dbReference type="Proteomes" id="UP000325743">
    <property type="component" value="Chromosome 2"/>
</dbReference>
<comment type="similarity">
    <text evidence="1">Belongs to the universal stress protein A family.</text>
</comment>
<organism evidence="3 4">
    <name type="scientific">Cupriavidus oxalaticus</name>
    <dbReference type="NCBI Taxonomy" id="96344"/>
    <lineage>
        <taxon>Bacteria</taxon>
        <taxon>Pseudomonadati</taxon>
        <taxon>Pseudomonadota</taxon>
        <taxon>Betaproteobacteria</taxon>
        <taxon>Burkholderiales</taxon>
        <taxon>Burkholderiaceae</taxon>
        <taxon>Cupriavidus</taxon>
    </lineage>
</organism>
<reference evidence="3 4" key="1">
    <citation type="submission" date="2018-09" db="EMBL/GenBank/DDBJ databases">
        <title>Complete genome sequence of Cupriavidus oxalaticus T2, a bacterium capable of phenol tolerance and degradation.</title>
        <authorList>
            <person name="Yan J."/>
        </authorList>
    </citation>
    <scope>NUCLEOTIDE SEQUENCE [LARGE SCALE GENOMIC DNA]</scope>
    <source>
        <strain evidence="3 4">T2</strain>
    </source>
</reference>
<evidence type="ECO:0000256" key="1">
    <source>
        <dbReference type="ARBA" id="ARBA00008791"/>
    </source>
</evidence>
<dbReference type="InterPro" id="IPR006015">
    <property type="entry name" value="Universal_stress_UspA"/>
</dbReference>
<dbReference type="PANTHER" id="PTHR46268:SF6">
    <property type="entry name" value="UNIVERSAL STRESS PROTEIN UP12"/>
    <property type="match status" value="1"/>
</dbReference>
<dbReference type="PANTHER" id="PTHR46268">
    <property type="entry name" value="STRESS RESPONSE PROTEIN NHAX"/>
    <property type="match status" value="1"/>
</dbReference>
<dbReference type="Pfam" id="PF00582">
    <property type="entry name" value="Usp"/>
    <property type="match status" value="1"/>
</dbReference>
<gene>
    <name evidence="3" type="ORF">D2917_21055</name>
</gene>
<dbReference type="PRINTS" id="PR01438">
    <property type="entry name" value="UNVRSLSTRESS"/>
</dbReference>
<dbReference type="SUPFAM" id="SSF52402">
    <property type="entry name" value="Adenine nucleotide alpha hydrolases-like"/>
    <property type="match status" value="1"/>
</dbReference>
<feature type="domain" description="UspA" evidence="2">
    <location>
        <begin position="3"/>
        <end position="134"/>
    </location>
</feature>
<name>A0A5P3VKD7_9BURK</name>
<evidence type="ECO:0000313" key="3">
    <source>
        <dbReference type="EMBL" id="QEZ46700.1"/>
    </source>
</evidence>
<accession>A0A5P3VKD7</accession>
<dbReference type="RefSeq" id="WP_151071859.1">
    <property type="nucleotide sequence ID" value="NZ_CP032519.1"/>
</dbReference>
<dbReference type="Gene3D" id="3.40.50.12370">
    <property type="match status" value="1"/>
</dbReference>